<accession>A0A5B7E0N0</accession>
<sequence>MMQVILTELEHDRNERVEKTGREWMMLLVRLCKETSERMIEAVKEFLAPEGSRANYKIKIKIRMQIS</sequence>
<dbReference type="EMBL" id="VSRR010001729">
    <property type="protein sequence ID" value="MPC27338.1"/>
    <property type="molecule type" value="Genomic_DNA"/>
</dbReference>
<dbReference type="Proteomes" id="UP000324222">
    <property type="component" value="Unassembled WGS sequence"/>
</dbReference>
<organism evidence="1 2">
    <name type="scientific">Portunus trituberculatus</name>
    <name type="common">Swimming crab</name>
    <name type="synonym">Neptunus trituberculatus</name>
    <dbReference type="NCBI Taxonomy" id="210409"/>
    <lineage>
        <taxon>Eukaryota</taxon>
        <taxon>Metazoa</taxon>
        <taxon>Ecdysozoa</taxon>
        <taxon>Arthropoda</taxon>
        <taxon>Crustacea</taxon>
        <taxon>Multicrustacea</taxon>
        <taxon>Malacostraca</taxon>
        <taxon>Eumalacostraca</taxon>
        <taxon>Eucarida</taxon>
        <taxon>Decapoda</taxon>
        <taxon>Pleocyemata</taxon>
        <taxon>Brachyura</taxon>
        <taxon>Eubrachyura</taxon>
        <taxon>Portunoidea</taxon>
        <taxon>Portunidae</taxon>
        <taxon>Portuninae</taxon>
        <taxon>Portunus</taxon>
    </lineage>
</organism>
<dbReference type="AlphaFoldDB" id="A0A5B7E0N0"/>
<name>A0A5B7E0N0_PORTR</name>
<comment type="caution">
    <text evidence="1">The sequence shown here is derived from an EMBL/GenBank/DDBJ whole genome shotgun (WGS) entry which is preliminary data.</text>
</comment>
<keyword evidence="2" id="KW-1185">Reference proteome</keyword>
<protein>
    <submittedName>
        <fullName evidence="1">Uncharacterized protein</fullName>
    </submittedName>
</protein>
<evidence type="ECO:0000313" key="1">
    <source>
        <dbReference type="EMBL" id="MPC27338.1"/>
    </source>
</evidence>
<reference evidence="1 2" key="1">
    <citation type="submission" date="2019-05" db="EMBL/GenBank/DDBJ databases">
        <title>Another draft genome of Portunus trituberculatus and its Hox gene families provides insights of decapod evolution.</title>
        <authorList>
            <person name="Jeong J.-H."/>
            <person name="Song I."/>
            <person name="Kim S."/>
            <person name="Choi T."/>
            <person name="Kim D."/>
            <person name="Ryu S."/>
            <person name="Kim W."/>
        </authorList>
    </citation>
    <scope>NUCLEOTIDE SEQUENCE [LARGE SCALE GENOMIC DNA]</scope>
    <source>
        <tissue evidence="1">Muscle</tissue>
    </source>
</reference>
<evidence type="ECO:0000313" key="2">
    <source>
        <dbReference type="Proteomes" id="UP000324222"/>
    </source>
</evidence>
<gene>
    <name evidence="1" type="ORF">E2C01_020507</name>
</gene>
<proteinExistence type="predicted"/>